<dbReference type="Gene3D" id="3.40.50.720">
    <property type="entry name" value="NAD(P)-binding Rossmann-like Domain"/>
    <property type="match status" value="1"/>
</dbReference>
<dbReference type="SUPFAM" id="SSF51735">
    <property type="entry name" value="NAD(P)-binding Rossmann-fold domains"/>
    <property type="match status" value="1"/>
</dbReference>
<evidence type="ECO:0000313" key="3">
    <source>
        <dbReference type="Proteomes" id="UP000663828"/>
    </source>
</evidence>
<sequence>MQHLQCIRSPFVHQMRNITQHIPFHNRVKQECLRLSNVPLLSSIVRQYEGFQPLKQYSVLNIQHELGDVSAQVEALIRLGALPKHVYFLPPSYSHNTQFEAFLVKHFQIPKENLFNSSSYRLCYNYDKYRLMNVLVHLKQMIQMESMKTQHQPNNLLILDDGGCFSEAITILFDIEENKLDPNELSCNLPLTLGLSEGDAKLILSYLKTNQIRLVEQTSRGLFKYIDQPKIPIALKKLGISIVDVATSEPKKRLESVIIAETCLNMLSYLFYDAPVHLQIPKPSKNDQCLLLGYGAIGQAIAHALTHGGDLGMFSKDSVYIWDTDMNKRTSAESDGFRLFNQWDKTNEFNYIIGCAGRCSLSMSSLSLLRNNSYLISVSSAAIEFPFHEMIQYASERRADDIQIRLSKEEFDKLNDEDIHRNIKFLIENSKEITVVNGGMPITFLGILNPTAAEKFDLTISLMVAASIQATLMKLPNDQEDRIIPLNTYFSNFICNWFENRKSVEY</sequence>
<evidence type="ECO:0000313" key="1">
    <source>
        <dbReference type="EMBL" id="CAF1183732.1"/>
    </source>
</evidence>
<dbReference type="Proteomes" id="UP000663828">
    <property type="component" value="Unassembled WGS sequence"/>
</dbReference>
<protein>
    <submittedName>
        <fullName evidence="2">Uncharacterized protein</fullName>
    </submittedName>
</protein>
<keyword evidence="3" id="KW-1185">Reference proteome</keyword>
<evidence type="ECO:0000313" key="2">
    <source>
        <dbReference type="EMBL" id="CAF1617850.1"/>
    </source>
</evidence>
<organism evidence="2 3">
    <name type="scientific">Adineta ricciae</name>
    <name type="common">Rotifer</name>
    <dbReference type="NCBI Taxonomy" id="249248"/>
    <lineage>
        <taxon>Eukaryota</taxon>
        <taxon>Metazoa</taxon>
        <taxon>Spiralia</taxon>
        <taxon>Gnathifera</taxon>
        <taxon>Rotifera</taxon>
        <taxon>Eurotatoria</taxon>
        <taxon>Bdelloidea</taxon>
        <taxon>Adinetida</taxon>
        <taxon>Adinetidae</taxon>
        <taxon>Adineta</taxon>
    </lineage>
</organism>
<name>A0A816C7L9_ADIRI</name>
<dbReference type="InterPro" id="IPR036291">
    <property type="entry name" value="NAD(P)-bd_dom_sf"/>
</dbReference>
<dbReference type="EMBL" id="CAJNOR010007471">
    <property type="protein sequence ID" value="CAF1617850.1"/>
    <property type="molecule type" value="Genomic_DNA"/>
</dbReference>
<gene>
    <name evidence="1" type="ORF">EDS130_LOCUS24397</name>
    <name evidence="2" type="ORF">XAT740_LOCUS49815</name>
</gene>
<dbReference type="AlphaFoldDB" id="A0A816C7L9"/>
<reference evidence="2" key="1">
    <citation type="submission" date="2021-02" db="EMBL/GenBank/DDBJ databases">
        <authorList>
            <person name="Nowell W R."/>
        </authorList>
    </citation>
    <scope>NUCLEOTIDE SEQUENCE</scope>
</reference>
<dbReference type="OrthoDB" id="9997241at2759"/>
<dbReference type="EMBL" id="CAJNOJ010000138">
    <property type="protein sequence ID" value="CAF1183732.1"/>
    <property type="molecule type" value="Genomic_DNA"/>
</dbReference>
<dbReference type="Proteomes" id="UP000663852">
    <property type="component" value="Unassembled WGS sequence"/>
</dbReference>
<proteinExistence type="predicted"/>
<comment type="caution">
    <text evidence="2">The sequence shown here is derived from an EMBL/GenBank/DDBJ whole genome shotgun (WGS) entry which is preliminary data.</text>
</comment>
<accession>A0A816C7L9</accession>